<organism evidence="1 2">
    <name type="scientific">Laccaria amethystina LaAM-08-1</name>
    <dbReference type="NCBI Taxonomy" id="1095629"/>
    <lineage>
        <taxon>Eukaryota</taxon>
        <taxon>Fungi</taxon>
        <taxon>Dikarya</taxon>
        <taxon>Basidiomycota</taxon>
        <taxon>Agaricomycotina</taxon>
        <taxon>Agaricomycetes</taxon>
        <taxon>Agaricomycetidae</taxon>
        <taxon>Agaricales</taxon>
        <taxon>Agaricineae</taxon>
        <taxon>Hydnangiaceae</taxon>
        <taxon>Laccaria</taxon>
    </lineage>
</organism>
<name>A0A0C9XID1_9AGAR</name>
<evidence type="ECO:0000313" key="2">
    <source>
        <dbReference type="Proteomes" id="UP000054477"/>
    </source>
</evidence>
<dbReference type="HOGENOM" id="CLU_2133898_0_0_1"/>
<dbReference type="AlphaFoldDB" id="A0A0C9XID1"/>
<reference evidence="2" key="2">
    <citation type="submission" date="2015-01" db="EMBL/GenBank/DDBJ databases">
        <title>Evolutionary Origins and Diversification of the Mycorrhizal Mutualists.</title>
        <authorList>
            <consortium name="DOE Joint Genome Institute"/>
            <consortium name="Mycorrhizal Genomics Consortium"/>
            <person name="Kohler A."/>
            <person name="Kuo A."/>
            <person name="Nagy L.G."/>
            <person name="Floudas D."/>
            <person name="Copeland A."/>
            <person name="Barry K.W."/>
            <person name="Cichocki N."/>
            <person name="Veneault-Fourrey C."/>
            <person name="LaButti K."/>
            <person name="Lindquist E.A."/>
            <person name="Lipzen A."/>
            <person name="Lundell T."/>
            <person name="Morin E."/>
            <person name="Murat C."/>
            <person name="Riley R."/>
            <person name="Ohm R."/>
            <person name="Sun H."/>
            <person name="Tunlid A."/>
            <person name="Henrissat B."/>
            <person name="Grigoriev I.V."/>
            <person name="Hibbett D.S."/>
            <person name="Martin F."/>
        </authorList>
    </citation>
    <scope>NUCLEOTIDE SEQUENCE [LARGE SCALE GENOMIC DNA]</scope>
    <source>
        <strain evidence="2">LaAM-08-1</strain>
    </source>
</reference>
<dbReference type="Proteomes" id="UP000054477">
    <property type="component" value="Unassembled WGS sequence"/>
</dbReference>
<evidence type="ECO:0000313" key="1">
    <source>
        <dbReference type="EMBL" id="KIJ95922.1"/>
    </source>
</evidence>
<keyword evidence="2" id="KW-1185">Reference proteome</keyword>
<gene>
    <name evidence="1" type="ORF">K443DRAFT_682659</name>
</gene>
<accession>A0A0C9XID1</accession>
<reference evidence="1 2" key="1">
    <citation type="submission" date="2014-04" db="EMBL/GenBank/DDBJ databases">
        <authorList>
            <consortium name="DOE Joint Genome Institute"/>
            <person name="Kuo A."/>
            <person name="Kohler A."/>
            <person name="Nagy L.G."/>
            <person name="Floudas D."/>
            <person name="Copeland A."/>
            <person name="Barry K.W."/>
            <person name="Cichocki N."/>
            <person name="Veneault-Fourrey C."/>
            <person name="LaButti K."/>
            <person name="Lindquist E.A."/>
            <person name="Lipzen A."/>
            <person name="Lundell T."/>
            <person name="Morin E."/>
            <person name="Murat C."/>
            <person name="Sun H."/>
            <person name="Tunlid A."/>
            <person name="Henrissat B."/>
            <person name="Grigoriev I.V."/>
            <person name="Hibbett D.S."/>
            <person name="Martin F."/>
            <person name="Nordberg H.P."/>
            <person name="Cantor M.N."/>
            <person name="Hua S.X."/>
        </authorList>
    </citation>
    <scope>NUCLEOTIDE SEQUENCE [LARGE SCALE GENOMIC DNA]</scope>
    <source>
        <strain evidence="1 2">LaAM-08-1</strain>
    </source>
</reference>
<proteinExistence type="predicted"/>
<protein>
    <submittedName>
        <fullName evidence="1">Uncharacterized protein</fullName>
    </submittedName>
</protein>
<sequence length="113" mass="12415">MMGQKSEASNLETESSWNFLAGNVGAPKFSAVLQPPHGISIKCSRWPTISQVGPSVKPIPNLRTSMSIKPLYYSKLTELSHILQLTLSWIHTGLEESYTARAPPSHALLATKR</sequence>
<dbReference type="EMBL" id="KN838738">
    <property type="protein sequence ID" value="KIJ95922.1"/>
    <property type="molecule type" value="Genomic_DNA"/>
</dbReference>